<keyword evidence="2" id="KW-0378">Hydrolase</keyword>
<keyword evidence="2" id="KW-0540">Nuclease</keyword>
<comment type="caution">
    <text evidence="2">The sequence shown here is derived from an EMBL/GenBank/DDBJ whole genome shotgun (WGS) entry which is preliminary data.</text>
</comment>
<sequence length="285" mass="30668">MDLASYLEYVGSVARTATLLRAGFTSTGIRAAVAAGEFRRLRHGVVALPGARADFVAAVLANGTLTCVSAAPFQGIWRLHEPERLHLLCAHGPAPGLEPGSAPGSAPGAVIHRVSLVPRECPQPVASLTDTLLHALRCRPPVDAAVMVESALLQGRTTLDYLRVRLPGNRNGAARAVLELVDGTADSAIEVVARLLFRSQGIYTQTQVNLAGIGFVDFLLEGFLIVEIDGSTHLERPQVKKDRARNNASTLAGYAVLRYGYHDVVYNPQKVVDEVWQVLRGRVIR</sequence>
<dbReference type="EMBL" id="RBIR01000002">
    <property type="protein sequence ID" value="RKR20749.1"/>
    <property type="molecule type" value="Genomic_DNA"/>
</dbReference>
<gene>
    <name evidence="2" type="ORF">C8D78_1391</name>
</gene>
<dbReference type="AlphaFoldDB" id="A0A495EW03"/>
<name>A0A495EW03_9MICC</name>
<evidence type="ECO:0000313" key="2">
    <source>
        <dbReference type="EMBL" id="RKR20749.1"/>
    </source>
</evidence>
<evidence type="ECO:0000313" key="3">
    <source>
        <dbReference type="Proteomes" id="UP000276055"/>
    </source>
</evidence>
<organism evidence="2 3">
    <name type="scientific">Arthrobacter oryzae</name>
    <dbReference type="NCBI Taxonomy" id="409290"/>
    <lineage>
        <taxon>Bacteria</taxon>
        <taxon>Bacillati</taxon>
        <taxon>Actinomycetota</taxon>
        <taxon>Actinomycetes</taxon>
        <taxon>Micrococcales</taxon>
        <taxon>Micrococcaceae</taxon>
        <taxon>Arthrobacter</taxon>
    </lineage>
</organism>
<protein>
    <submittedName>
        <fullName evidence="2">Very-short-patch-repair endonuclease</fullName>
    </submittedName>
</protein>
<feature type="domain" description="DUF559" evidence="1">
    <location>
        <begin position="214"/>
        <end position="279"/>
    </location>
</feature>
<proteinExistence type="predicted"/>
<dbReference type="RefSeq" id="WP_120951391.1">
    <property type="nucleotide sequence ID" value="NZ_RBIR01000002.1"/>
</dbReference>
<dbReference type="Pfam" id="PF04480">
    <property type="entry name" value="DUF559"/>
    <property type="match status" value="1"/>
</dbReference>
<dbReference type="GO" id="GO:0004519">
    <property type="term" value="F:endonuclease activity"/>
    <property type="evidence" value="ECO:0007669"/>
    <property type="project" value="UniProtKB-KW"/>
</dbReference>
<evidence type="ECO:0000259" key="1">
    <source>
        <dbReference type="Pfam" id="PF04480"/>
    </source>
</evidence>
<accession>A0A495EW03</accession>
<dbReference type="OrthoDB" id="5144556at2"/>
<reference evidence="2 3" key="1">
    <citation type="submission" date="2018-10" db="EMBL/GenBank/DDBJ databases">
        <title>Genomic Encyclopedia of Type Strains, Phase IV (KMG-IV): sequencing the most valuable type-strain genomes for metagenomic binning, comparative biology and taxonomic classification.</title>
        <authorList>
            <person name="Goeker M."/>
        </authorList>
    </citation>
    <scope>NUCLEOTIDE SEQUENCE [LARGE SCALE GENOMIC DNA]</scope>
    <source>
        <strain evidence="2 3">DSM 25586</strain>
    </source>
</reference>
<dbReference type="Gene3D" id="3.40.960.10">
    <property type="entry name" value="VSR Endonuclease"/>
    <property type="match status" value="1"/>
</dbReference>
<keyword evidence="2" id="KW-0255">Endonuclease</keyword>
<dbReference type="InterPro" id="IPR007569">
    <property type="entry name" value="DUF559"/>
</dbReference>
<dbReference type="Proteomes" id="UP000276055">
    <property type="component" value="Unassembled WGS sequence"/>
</dbReference>